<evidence type="ECO:0000256" key="2">
    <source>
        <dbReference type="ARBA" id="ARBA00022580"/>
    </source>
</evidence>
<protein>
    <submittedName>
        <fullName evidence="6">Tegument protein</fullName>
    </submittedName>
</protein>
<evidence type="ECO:0000256" key="5">
    <source>
        <dbReference type="ARBA" id="ARBA00023200"/>
    </source>
</evidence>
<evidence type="ECO:0000313" key="7">
    <source>
        <dbReference type="Proteomes" id="UP001148675"/>
    </source>
</evidence>
<evidence type="ECO:0000256" key="4">
    <source>
        <dbReference type="ARBA" id="ARBA00022921"/>
    </source>
</evidence>
<evidence type="ECO:0000256" key="1">
    <source>
        <dbReference type="ARBA" id="ARBA00022562"/>
    </source>
</evidence>
<keyword evidence="2" id="KW-0920">Virion tegument</keyword>
<reference evidence="6" key="1">
    <citation type="submission" date="2020-08" db="EMBL/GenBank/DDBJ databases">
        <title>Genome sequences of two marsupial simplex viruses; Macropodid alphaherpesvirus 2 and 4.</title>
        <authorList>
            <person name="Vaz P.K."/>
            <person name="Mahony T."/>
            <person name="Hartley C.A."/>
            <person name="Motha J."/>
            <person name="Devlin J.M."/>
        </authorList>
    </citation>
    <scope>NUCLEOTIDE SEQUENCE</scope>
    <source>
        <strain evidence="6">V3116/09</strain>
    </source>
</reference>
<keyword evidence="3" id="KW-0946">Virion</keyword>
<keyword evidence="4" id="KW-0426">Late protein</keyword>
<name>A0A7L7YUS0_9ALPH</name>
<accession>A0A7L7YUS0</accession>
<keyword evidence="1" id="KW-1048">Host nucleus</keyword>
<dbReference type="EMBL" id="MT900474">
    <property type="protein sequence ID" value="QOD40157.1"/>
    <property type="molecule type" value="Genomic_DNA"/>
</dbReference>
<dbReference type="Proteomes" id="UP001148675">
    <property type="component" value="Segment"/>
</dbReference>
<dbReference type="RefSeq" id="YP_010801736.1">
    <property type="nucleotide sequence ID" value="NC_076968.1"/>
</dbReference>
<dbReference type="InterPro" id="IPR004286">
    <property type="entry name" value="Herpes_UL16/UL94"/>
</dbReference>
<dbReference type="Pfam" id="PF03044">
    <property type="entry name" value="Herpes_UL16"/>
    <property type="match status" value="1"/>
</dbReference>
<keyword evidence="7" id="KW-1185">Reference proteome</keyword>
<proteinExistence type="predicted"/>
<keyword evidence="5" id="KW-1035">Host cytoplasm</keyword>
<organism evidence="6 7">
    <name type="scientific">Macropodid alphaherpesvirus 4</name>
    <dbReference type="NCBI Taxonomy" id="2762721"/>
    <lineage>
        <taxon>Viruses</taxon>
        <taxon>Duplodnaviria</taxon>
        <taxon>Heunggongvirae</taxon>
        <taxon>Peploviricota</taxon>
        <taxon>Herviviricetes</taxon>
        <taxon>Herpesvirales</taxon>
        <taxon>Orthoherpesviridae</taxon>
        <taxon>Alphaherpesvirinae</taxon>
        <taxon>Simplexvirus</taxon>
        <taxon>Simplexvirus macropodidalpha4</taxon>
    </lineage>
</organism>
<dbReference type="GO" id="GO:0044423">
    <property type="term" value="C:virion component"/>
    <property type="evidence" value="ECO:0007669"/>
    <property type="project" value="UniProtKB-KW"/>
</dbReference>
<gene>
    <name evidence="6" type="primary">UL16</name>
</gene>
<dbReference type="KEGG" id="vg:80540424"/>
<dbReference type="GeneID" id="80540424"/>
<sequence>MDLTSQPLRPQVIAHPAATDGVLDNKTINTLYAALKSIFAWRLVRGEERLKVFKSVMALTPELCRVALANPDHQRSLFCEVFVYIMRPKAMRLPENTFFALFTFNGERRYCAVTLIYRTSHPHSEDICSLEFVRLKPTAAPPDMPDPNTEAIPTHPLVSTITEAYAVPAVPPDTPSDCCLLSPGAWWHHPTGQIYCWAFDEGLLPLCPPGYQARTLGRLLANISGHPNSCRDCATPHVDSANALWTAPNIAEACPCNAPCSWVKLANQTLEIEGDASLCQLLFRRPVNKIILMDSYQAPRITDRLDNVLFGEFQTHHVPLTPQNWKLYVLSSYISKMFLTSCPNLICIISQLGSLIPTRPKINTR</sequence>
<evidence type="ECO:0000256" key="3">
    <source>
        <dbReference type="ARBA" id="ARBA00022844"/>
    </source>
</evidence>
<evidence type="ECO:0000313" key="6">
    <source>
        <dbReference type="EMBL" id="QOD40157.1"/>
    </source>
</evidence>